<gene>
    <name evidence="4" type="ORF">HERI1096_LOCUS2086</name>
</gene>
<feature type="repeat" description="Pumilio" evidence="2">
    <location>
        <begin position="1"/>
        <end position="35"/>
    </location>
</feature>
<dbReference type="Pfam" id="PF00806">
    <property type="entry name" value="PUF"/>
    <property type="match status" value="2"/>
</dbReference>
<dbReference type="SUPFAM" id="SSF48371">
    <property type="entry name" value="ARM repeat"/>
    <property type="match status" value="1"/>
</dbReference>
<reference evidence="4" key="1">
    <citation type="submission" date="2021-01" db="EMBL/GenBank/DDBJ databases">
        <authorList>
            <person name="Corre E."/>
            <person name="Pelletier E."/>
            <person name="Niang G."/>
            <person name="Scheremetjew M."/>
            <person name="Finn R."/>
            <person name="Kale V."/>
            <person name="Holt S."/>
            <person name="Cochrane G."/>
            <person name="Meng A."/>
            <person name="Brown T."/>
            <person name="Cohen L."/>
        </authorList>
    </citation>
    <scope>NUCLEOTIDE SEQUENCE</scope>
    <source>
        <strain evidence="4">CCMP281</strain>
    </source>
</reference>
<dbReference type="PROSITE" id="PS50302">
    <property type="entry name" value="PUM"/>
    <property type="match status" value="4"/>
</dbReference>
<dbReference type="Gene3D" id="1.25.10.10">
    <property type="entry name" value="Leucine-rich Repeat Variant"/>
    <property type="match status" value="1"/>
</dbReference>
<accession>A0A7S3AEV7</accession>
<dbReference type="AlphaFoldDB" id="A0A7S3AEV7"/>
<dbReference type="InterPro" id="IPR033133">
    <property type="entry name" value="PUM-HD"/>
</dbReference>
<organism evidence="4">
    <name type="scientific">Haptolina ericina</name>
    <dbReference type="NCBI Taxonomy" id="156174"/>
    <lineage>
        <taxon>Eukaryota</taxon>
        <taxon>Haptista</taxon>
        <taxon>Haptophyta</taxon>
        <taxon>Prymnesiophyceae</taxon>
        <taxon>Prymnesiales</taxon>
        <taxon>Prymnesiaceae</taxon>
        <taxon>Haptolina</taxon>
    </lineage>
</organism>
<dbReference type="PROSITE" id="PS50303">
    <property type="entry name" value="PUM_HD"/>
    <property type="match status" value="1"/>
</dbReference>
<dbReference type="InterPro" id="IPR001313">
    <property type="entry name" value="Pumilio_RNA-bd_rpt"/>
</dbReference>
<dbReference type="PANTHER" id="PTHR12537">
    <property type="entry name" value="RNA BINDING PROTEIN PUMILIO-RELATED"/>
    <property type="match status" value="1"/>
</dbReference>
<keyword evidence="1" id="KW-0677">Repeat</keyword>
<feature type="repeat" description="Pumilio" evidence="2">
    <location>
        <begin position="118"/>
        <end position="156"/>
    </location>
</feature>
<dbReference type="EMBL" id="HBHX01003756">
    <property type="protein sequence ID" value="CAE0100359.1"/>
    <property type="molecule type" value="Transcribed_RNA"/>
</dbReference>
<sequence>MSKNMYALSTQQHGCRVVQSVLQAASAAKLDLSMSVSAILEGEIEYLAMHPYGNYAVQVCLRHCDGNQRVQLLAALLPRLLQLSTSKHGSNVAETLLMLAQEPQMAEVSEQVFGTGPECRNALQRLVEHPFGNYVLQTLLRRMGPEQRSEAAAAVRAVTTSSNYGRSVLTRVGEDDGGEGRDQQADGALPLVFL</sequence>
<feature type="repeat" description="Pumilio" evidence="2">
    <location>
        <begin position="75"/>
        <end position="110"/>
    </location>
</feature>
<dbReference type="InterPro" id="IPR011989">
    <property type="entry name" value="ARM-like"/>
</dbReference>
<proteinExistence type="predicted"/>
<evidence type="ECO:0000256" key="2">
    <source>
        <dbReference type="PROSITE-ProRule" id="PRU00317"/>
    </source>
</evidence>
<dbReference type="SMART" id="SM00025">
    <property type="entry name" value="Pumilio"/>
    <property type="match status" value="4"/>
</dbReference>
<name>A0A7S3AEV7_9EUKA</name>
<protein>
    <recommendedName>
        <fullName evidence="3">PUM-HD domain-containing protein</fullName>
    </recommendedName>
</protein>
<dbReference type="GO" id="GO:0003729">
    <property type="term" value="F:mRNA binding"/>
    <property type="evidence" value="ECO:0007669"/>
    <property type="project" value="TreeGrafter"/>
</dbReference>
<evidence type="ECO:0000259" key="3">
    <source>
        <dbReference type="PROSITE" id="PS50303"/>
    </source>
</evidence>
<dbReference type="InterPro" id="IPR016024">
    <property type="entry name" value="ARM-type_fold"/>
</dbReference>
<dbReference type="GO" id="GO:0005737">
    <property type="term" value="C:cytoplasm"/>
    <property type="evidence" value="ECO:0007669"/>
    <property type="project" value="TreeGrafter"/>
</dbReference>
<dbReference type="GO" id="GO:0010608">
    <property type="term" value="P:post-transcriptional regulation of gene expression"/>
    <property type="evidence" value="ECO:0007669"/>
    <property type="project" value="TreeGrafter"/>
</dbReference>
<evidence type="ECO:0000256" key="1">
    <source>
        <dbReference type="ARBA" id="ARBA00022737"/>
    </source>
</evidence>
<evidence type="ECO:0000313" key="4">
    <source>
        <dbReference type="EMBL" id="CAE0100359.1"/>
    </source>
</evidence>
<dbReference type="Pfam" id="PF22493">
    <property type="entry name" value="PUF_NOP9"/>
    <property type="match status" value="1"/>
</dbReference>
<feature type="repeat" description="Pumilio" evidence="2">
    <location>
        <begin position="38"/>
        <end position="74"/>
    </location>
</feature>
<feature type="domain" description="PUM-HD" evidence="3">
    <location>
        <begin position="1"/>
        <end position="189"/>
    </location>
</feature>